<sequence>MSEGINSTTFHMHSLDQDQFSIDSPVTDDEQSSLQISTSNGRPVTRTSIPAKRSSSPFRKFQIGRSSSRRSGTVLIKSKRNVAKQFLKEPQDDSDDEDTSESEKDSQSQEIFERQAENERLSVQDMIHYFESRTETSNSTSKDLETDIRRRSAIISPEKVANRRWSGVSSGSSPISANERISVSAEGCSSTYECTPDYAPQSIRRAQGMDISGDNFELERHKQQFDEHSLDVCDDAIFPSQGSWNRIQSSTVTSSAFYDFEDDALRNRKSMPTDNVTPGYESELRMEQYLLAYDNKLRLKSEMMRLPPSDIRNNADSFRNLVKSETEILDEINRVANHKKFAGDDTFVIPERRGVSDPVLQAHVYVTKDVDRIMSQWYNLRNEDRSASSDSFIVPARSLSNERTDTGWKMNLNNKALDSTICNPGNAPCYQSKGKEENSGGRMSAQKKFGLVGLEKAAKTSDLRGLQKDLEKIKSQLPVRGVKSSNKGGETTSSLVSKSSNHLKTKKEKEENRKRVEDARLRRSDGTSAVQRDSLIPTKPTHTLLRASSFQLPSAKPKINTKPSPSSSLNTGKVVTYRGNISSDSPRSSAMDSNHTRNSSIRKPAPTVVNPATAVEKPRTGPVACSFEVRKENNKPLLGRNKPSAMKQQNAPTQLIRKAQQKTAKPGSGACLVEANGSMPRPNGKLSSAVSTDILRHGLTKGKL</sequence>
<reference evidence="2" key="1">
    <citation type="journal article" date="2024" name="Proc. Natl. Acad. Sci. U.S.A.">
        <title>Extraordinary preservation of gene collinearity over three hundred million years revealed in homosporous lycophytes.</title>
        <authorList>
            <person name="Li C."/>
            <person name="Wickell D."/>
            <person name="Kuo L.Y."/>
            <person name="Chen X."/>
            <person name="Nie B."/>
            <person name="Liao X."/>
            <person name="Peng D."/>
            <person name="Ji J."/>
            <person name="Jenkins J."/>
            <person name="Williams M."/>
            <person name="Shu S."/>
            <person name="Plott C."/>
            <person name="Barry K."/>
            <person name="Rajasekar S."/>
            <person name="Grimwood J."/>
            <person name="Han X."/>
            <person name="Sun S."/>
            <person name="Hou Z."/>
            <person name="He W."/>
            <person name="Dai G."/>
            <person name="Sun C."/>
            <person name="Schmutz J."/>
            <person name="Leebens-Mack J.H."/>
            <person name="Li F.W."/>
            <person name="Wang L."/>
        </authorList>
    </citation>
    <scope>NUCLEOTIDE SEQUENCE [LARGE SCALE GENOMIC DNA]</scope>
    <source>
        <strain evidence="2">cv. PW_Plant_1</strain>
    </source>
</reference>
<accession>A0ACC2AFY8</accession>
<protein>
    <submittedName>
        <fullName evidence="1">Uncharacterized protein</fullName>
    </submittedName>
</protein>
<dbReference type="Proteomes" id="UP001162992">
    <property type="component" value="Chromosome 22"/>
</dbReference>
<evidence type="ECO:0000313" key="1">
    <source>
        <dbReference type="EMBL" id="KAJ7516498.1"/>
    </source>
</evidence>
<evidence type="ECO:0000313" key="2">
    <source>
        <dbReference type="Proteomes" id="UP001162992"/>
    </source>
</evidence>
<name>A0ACC2AFY8_DIPCM</name>
<dbReference type="EMBL" id="CM055113">
    <property type="protein sequence ID" value="KAJ7516498.1"/>
    <property type="molecule type" value="Genomic_DNA"/>
</dbReference>
<proteinExistence type="predicted"/>
<comment type="caution">
    <text evidence="1">The sequence shown here is derived from an EMBL/GenBank/DDBJ whole genome shotgun (WGS) entry which is preliminary data.</text>
</comment>
<gene>
    <name evidence="1" type="ORF">O6H91_22G060200</name>
</gene>
<organism evidence="1 2">
    <name type="scientific">Diphasiastrum complanatum</name>
    <name type="common">Issler's clubmoss</name>
    <name type="synonym">Lycopodium complanatum</name>
    <dbReference type="NCBI Taxonomy" id="34168"/>
    <lineage>
        <taxon>Eukaryota</taxon>
        <taxon>Viridiplantae</taxon>
        <taxon>Streptophyta</taxon>
        <taxon>Embryophyta</taxon>
        <taxon>Tracheophyta</taxon>
        <taxon>Lycopodiopsida</taxon>
        <taxon>Lycopodiales</taxon>
        <taxon>Lycopodiaceae</taxon>
        <taxon>Lycopodioideae</taxon>
        <taxon>Diphasiastrum</taxon>
    </lineage>
</organism>
<keyword evidence="2" id="KW-1185">Reference proteome</keyword>